<protein>
    <submittedName>
        <fullName evidence="1">22681_t:CDS:1</fullName>
    </submittedName>
</protein>
<dbReference type="AlphaFoldDB" id="A0A9N9D0P2"/>
<accession>A0A9N9D0P2</accession>
<dbReference type="EMBL" id="CAJVPY010004580">
    <property type="protein sequence ID" value="CAG8623180.1"/>
    <property type="molecule type" value="Genomic_DNA"/>
</dbReference>
<evidence type="ECO:0000313" key="1">
    <source>
        <dbReference type="EMBL" id="CAG8623180.1"/>
    </source>
</evidence>
<dbReference type="Proteomes" id="UP000789405">
    <property type="component" value="Unassembled WGS sequence"/>
</dbReference>
<keyword evidence="2" id="KW-1185">Reference proteome</keyword>
<name>A0A9N9D0P2_9GLOM</name>
<sequence length="60" mass="6752">MLLFRRFLVFNKVDHGMCDFMFLQFSLFADYILYHRFADIVVGGDNTGWIGAGVATGSVA</sequence>
<proteinExistence type="predicted"/>
<evidence type="ECO:0000313" key="2">
    <source>
        <dbReference type="Proteomes" id="UP000789405"/>
    </source>
</evidence>
<reference evidence="1" key="1">
    <citation type="submission" date="2021-06" db="EMBL/GenBank/DDBJ databases">
        <authorList>
            <person name="Kallberg Y."/>
            <person name="Tangrot J."/>
            <person name="Rosling A."/>
        </authorList>
    </citation>
    <scope>NUCLEOTIDE SEQUENCE</scope>
    <source>
        <strain evidence="1">MA453B</strain>
    </source>
</reference>
<organism evidence="1 2">
    <name type="scientific">Dentiscutata erythropus</name>
    <dbReference type="NCBI Taxonomy" id="1348616"/>
    <lineage>
        <taxon>Eukaryota</taxon>
        <taxon>Fungi</taxon>
        <taxon>Fungi incertae sedis</taxon>
        <taxon>Mucoromycota</taxon>
        <taxon>Glomeromycotina</taxon>
        <taxon>Glomeromycetes</taxon>
        <taxon>Diversisporales</taxon>
        <taxon>Gigasporaceae</taxon>
        <taxon>Dentiscutata</taxon>
    </lineage>
</organism>
<comment type="caution">
    <text evidence="1">The sequence shown here is derived from an EMBL/GenBank/DDBJ whole genome shotgun (WGS) entry which is preliminary data.</text>
</comment>
<gene>
    <name evidence="1" type="ORF">DERYTH_LOCUS8746</name>
</gene>